<feature type="compositionally biased region" description="Basic and acidic residues" evidence="1">
    <location>
        <begin position="13"/>
        <end position="24"/>
    </location>
</feature>
<feature type="region of interest" description="Disordered" evidence="1">
    <location>
        <begin position="77"/>
        <end position="155"/>
    </location>
</feature>
<feature type="compositionally biased region" description="Basic and acidic residues" evidence="1">
    <location>
        <begin position="395"/>
        <end position="408"/>
    </location>
</feature>
<protein>
    <submittedName>
        <fullName evidence="2">Uncharacterized protein</fullName>
    </submittedName>
</protein>
<comment type="caution">
    <text evidence="2">The sequence shown here is derived from an EMBL/GenBank/DDBJ whole genome shotgun (WGS) entry which is preliminary data.</text>
</comment>
<feature type="region of interest" description="Disordered" evidence="1">
    <location>
        <begin position="1"/>
        <end position="24"/>
    </location>
</feature>
<accession>A0A553N094</accession>
<dbReference type="STRING" id="623744.A0A553N094"/>
<dbReference type="EMBL" id="SRMA01027165">
    <property type="protein sequence ID" value="TRY58845.1"/>
    <property type="molecule type" value="Genomic_DNA"/>
</dbReference>
<dbReference type="Proteomes" id="UP000316079">
    <property type="component" value="Unassembled WGS sequence"/>
</dbReference>
<dbReference type="AlphaFoldDB" id="A0A553N094"/>
<organism evidence="2 3">
    <name type="scientific">Danionella cerebrum</name>
    <dbReference type="NCBI Taxonomy" id="2873325"/>
    <lineage>
        <taxon>Eukaryota</taxon>
        <taxon>Metazoa</taxon>
        <taxon>Chordata</taxon>
        <taxon>Craniata</taxon>
        <taxon>Vertebrata</taxon>
        <taxon>Euteleostomi</taxon>
        <taxon>Actinopterygii</taxon>
        <taxon>Neopterygii</taxon>
        <taxon>Teleostei</taxon>
        <taxon>Ostariophysi</taxon>
        <taxon>Cypriniformes</taxon>
        <taxon>Danionidae</taxon>
        <taxon>Danioninae</taxon>
        <taxon>Danionella</taxon>
    </lineage>
</organism>
<evidence type="ECO:0000313" key="2">
    <source>
        <dbReference type="EMBL" id="TRY58845.1"/>
    </source>
</evidence>
<proteinExistence type="predicted"/>
<gene>
    <name evidence="2" type="ORF">DNTS_021370</name>
</gene>
<keyword evidence="3" id="KW-1185">Reference proteome</keyword>
<reference evidence="2 3" key="1">
    <citation type="journal article" date="2019" name="Sci. Data">
        <title>Hybrid genome assembly and annotation of Danionella translucida.</title>
        <authorList>
            <person name="Kadobianskyi M."/>
            <person name="Schulze L."/>
            <person name="Schuelke M."/>
            <person name="Judkewitz B."/>
        </authorList>
    </citation>
    <scope>NUCLEOTIDE SEQUENCE [LARGE SCALE GENOMIC DNA]</scope>
    <source>
        <strain evidence="2 3">Bolton</strain>
    </source>
</reference>
<name>A0A553N094_9TELE</name>
<evidence type="ECO:0000256" key="1">
    <source>
        <dbReference type="SAM" id="MobiDB-lite"/>
    </source>
</evidence>
<feature type="region of interest" description="Disordered" evidence="1">
    <location>
        <begin position="382"/>
        <end position="408"/>
    </location>
</feature>
<feature type="compositionally biased region" description="Polar residues" evidence="1">
    <location>
        <begin position="106"/>
        <end position="120"/>
    </location>
</feature>
<dbReference type="OrthoDB" id="6264899at2759"/>
<evidence type="ECO:0000313" key="3">
    <source>
        <dbReference type="Proteomes" id="UP000316079"/>
    </source>
</evidence>
<sequence length="514" mass="58219">MKCKLGTGNQKQQFDEKLTREHSSRSALRVLELPSDYSLISQREETRASEPVAACAVVSGHRQLNTRAPVDPHEYPVQVWSNHRDPSQYPNLQPSFHPSFPPRENYPQQNDSSFYRSPPQQRGPLRQDVPPSPTTPLRGPQFDTMIRGGYRNPSPERYAQRSKLTHPLYSKVFAQMDQAHSASLRFTALSIYYNFTPLLFWHLQRFLWTSSSTITRSRRLFHFLSSYQSNGACKHQSSCFPSGRSSMPYPLLTQTYCAESRGMARKQEQIKTRERKRRVSAGGCAEQFILDLRTQGVKGYQGICIYSMSGTYVQGHCYKTCGVAYAIKEWSHRVQRGFIKSIVPFGEACLDTMRKDKAWMELVSVGFFESFPGYEVLGSNFRQGDGRPGSTSKMSRAESNDPTRENADRECVDHGDEKALWELDGFVDNEKYSFLQHYSSGSTPGQRFSCSDNHAGCGCRWHAAATEPIALTRPTSCQFISCLPQLGCFSSRFDVAREPMPLPAVEHYLAPGLA</sequence>